<gene>
    <name evidence="1" type="ORF">vBBcePLY3_00044</name>
</gene>
<name>A0AAE9S210_9CAUD</name>
<sequence>MDYINLLECLMIINKKEREGDITHKTASQMQTLCQELHEIWKGKQK</sequence>
<keyword evidence="2" id="KW-1185">Reference proteome</keyword>
<reference evidence="1" key="1">
    <citation type="submission" date="2022-04" db="EMBL/GenBank/DDBJ databases">
        <authorList>
            <person name="Yang M."/>
            <person name="Tan S."/>
        </authorList>
    </citation>
    <scope>NUCLEOTIDE SEQUENCE</scope>
</reference>
<evidence type="ECO:0000313" key="1">
    <source>
        <dbReference type="EMBL" id="USL89555.1"/>
    </source>
</evidence>
<organism evidence="1 2">
    <name type="scientific">Bacillus phage vB_BceP_LY3</name>
    <dbReference type="NCBI Taxonomy" id="2950458"/>
    <lineage>
        <taxon>Viruses</taxon>
        <taxon>Duplodnaviria</taxon>
        <taxon>Heunggongvirae</taxon>
        <taxon>Uroviricota</taxon>
        <taxon>Caudoviricetes</taxon>
        <taxon>Salasmaviridae</taxon>
        <taxon>Northropvirinae</taxon>
        <taxon>Layangcvirus</taxon>
        <taxon>Layangcvirus LY3</taxon>
    </lineage>
</organism>
<evidence type="ECO:0000313" key="2">
    <source>
        <dbReference type="Proteomes" id="UP001216218"/>
    </source>
</evidence>
<proteinExistence type="predicted"/>
<protein>
    <submittedName>
        <fullName evidence="1">Uncharacterized protein</fullName>
    </submittedName>
</protein>
<dbReference type="EMBL" id="ON366412">
    <property type="protein sequence ID" value="USL89555.1"/>
    <property type="molecule type" value="Genomic_DNA"/>
</dbReference>
<accession>A0AAE9S210</accession>
<dbReference type="Proteomes" id="UP001216218">
    <property type="component" value="Segment"/>
</dbReference>